<dbReference type="SMART" id="SM00332">
    <property type="entry name" value="PP2Cc"/>
    <property type="match status" value="1"/>
</dbReference>
<feature type="domain" description="PPM-type phosphatase" evidence="1">
    <location>
        <begin position="2"/>
        <end position="242"/>
    </location>
</feature>
<dbReference type="Gene3D" id="3.60.40.10">
    <property type="entry name" value="PPM-type phosphatase domain"/>
    <property type="match status" value="1"/>
</dbReference>
<dbReference type="PANTHER" id="PTHR13832">
    <property type="entry name" value="PROTEIN PHOSPHATASE 2C"/>
    <property type="match status" value="1"/>
</dbReference>
<dbReference type="PANTHER" id="PTHR13832:SF860">
    <property type="entry name" value="PROTEIN PHOSPHATASE PHPP"/>
    <property type="match status" value="1"/>
</dbReference>
<dbReference type="SMART" id="SM00331">
    <property type="entry name" value="PP2C_SIG"/>
    <property type="match status" value="1"/>
</dbReference>
<organism evidence="2 3">
    <name type="scientific">Candidatus Merdicola faecigallinarum</name>
    <dbReference type="NCBI Taxonomy" id="2840862"/>
    <lineage>
        <taxon>Bacteria</taxon>
        <taxon>Bacillati</taxon>
        <taxon>Bacillota</taxon>
        <taxon>Clostridia</taxon>
        <taxon>Candidatus Merdicola</taxon>
    </lineage>
</organism>
<dbReference type="PROSITE" id="PS51746">
    <property type="entry name" value="PPM_2"/>
    <property type="match status" value="1"/>
</dbReference>
<gene>
    <name evidence="2" type="ORF">IAB70_06815</name>
</gene>
<accession>A0A9D1M1S9</accession>
<dbReference type="Proteomes" id="UP000824093">
    <property type="component" value="Unassembled WGS sequence"/>
</dbReference>
<dbReference type="AlphaFoldDB" id="A0A9D1M1S9"/>
<name>A0A9D1M1S9_9FIRM</name>
<dbReference type="GO" id="GO:0004722">
    <property type="term" value="F:protein serine/threonine phosphatase activity"/>
    <property type="evidence" value="ECO:0007669"/>
    <property type="project" value="InterPro"/>
</dbReference>
<evidence type="ECO:0000313" key="2">
    <source>
        <dbReference type="EMBL" id="HIU52303.1"/>
    </source>
</evidence>
<dbReference type="Pfam" id="PF13672">
    <property type="entry name" value="PP2C_2"/>
    <property type="match status" value="1"/>
</dbReference>
<dbReference type="InterPro" id="IPR036457">
    <property type="entry name" value="PPM-type-like_dom_sf"/>
</dbReference>
<comment type="caution">
    <text evidence="2">The sequence shown here is derived from an EMBL/GenBank/DDBJ whole genome shotgun (WGS) entry which is preliminary data.</text>
</comment>
<evidence type="ECO:0000259" key="1">
    <source>
        <dbReference type="PROSITE" id="PS51746"/>
    </source>
</evidence>
<evidence type="ECO:0000313" key="3">
    <source>
        <dbReference type="Proteomes" id="UP000824093"/>
    </source>
</evidence>
<reference evidence="2" key="1">
    <citation type="submission" date="2020-10" db="EMBL/GenBank/DDBJ databases">
        <authorList>
            <person name="Gilroy R."/>
        </authorList>
    </citation>
    <scope>NUCLEOTIDE SEQUENCE</scope>
    <source>
        <strain evidence="2">CHK195-15760</strain>
    </source>
</reference>
<sequence length="243" mass="27327">MKIFAKSDLGKARELNEDSYSIPNEEEELQLYLLADGMGGYNGGEIASKLAIESAKKYLTSNFNEIPHDRVNIEELIRSSMEYANMIVYEKSKETPGLEGMGTTLEVCLVYGHKVYIGHVGDSRVYRIRRNIIRKLTMDHSYVEKLVKEGTITREEAEHHPKKNMLMKALGCTAYVEPDVTTKGFLKDDILLLASDGLTNMVTNQEIYNVVTKDVYGAADTLINRANELGGYDNITVVIVYNN</sequence>
<reference evidence="2" key="2">
    <citation type="journal article" date="2021" name="PeerJ">
        <title>Extensive microbial diversity within the chicken gut microbiome revealed by metagenomics and culture.</title>
        <authorList>
            <person name="Gilroy R."/>
            <person name="Ravi A."/>
            <person name="Getino M."/>
            <person name="Pursley I."/>
            <person name="Horton D.L."/>
            <person name="Alikhan N.F."/>
            <person name="Baker D."/>
            <person name="Gharbi K."/>
            <person name="Hall N."/>
            <person name="Watson M."/>
            <person name="Adriaenssens E.M."/>
            <person name="Foster-Nyarko E."/>
            <person name="Jarju S."/>
            <person name="Secka A."/>
            <person name="Antonio M."/>
            <person name="Oren A."/>
            <person name="Chaudhuri R.R."/>
            <person name="La Ragione R."/>
            <person name="Hildebrand F."/>
            <person name="Pallen M.J."/>
        </authorList>
    </citation>
    <scope>NUCLEOTIDE SEQUENCE</scope>
    <source>
        <strain evidence="2">CHK195-15760</strain>
    </source>
</reference>
<dbReference type="InterPro" id="IPR015655">
    <property type="entry name" value="PP2C"/>
</dbReference>
<dbReference type="NCBIfam" id="NF033484">
    <property type="entry name" value="Stp1_PP2C_phos"/>
    <property type="match status" value="1"/>
</dbReference>
<dbReference type="CDD" id="cd00143">
    <property type="entry name" value="PP2Cc"/>
    <property type="match status" value="1"/>
</dbReference>
<dbReference type="EMBL" id="DVNH01000050">
    <property type="protein sequence ID" value="HIU52303.1"/>
    <property type="molecule type" value="Genomic_DNA"/>
</dbReference>
<dbReference type="InterPro" id="IPR001932">
    <property type="entry name" value="PPM-type_phosphatase-like_dom"/>
</dbReference>
<proteinExistence type="predicted"/>
<protein>
    <submittedName>
        <fullName evidence="2">Stp1/IreP family PP2C-type Ser/Thr phosphatase</fullName>
    </submittedName>
</protein>
<dbReference type="SUPFAM" id="SSF81606">
    <property type="entry name" value="PP2C-like"/>
    <property type="match status" value="1"/>
</dbReference>